<proteinExistence type="predicted"/>
<keyword evidence="3 7" id="KW-0812">Transmembrane</keyword>
<dbReference type="GO" id="GO:0016787">
    <property type="term" value="F:hydrolase activity"/>
    <property type="evidence" value="ECO:0007669"/>
    <property type="project" value="UniProtKB-KW"/>
</dbReference>
<keyword evidence="5 7" id="KW-1133">Transmembrane helix</keyword>
<evidence type="ECO:0000256" key="1">
    <source>
        <dbReference type="ARBA" id="ARBA00004651"/>
    </source>
</evidence>
<dbReference type="InterPro" id="IPR036938">
    <property type="entry name" value="PAP2/HPO_sf"/>
</dbReference>
<dbReference type="RefSeq" id="WP_023354162.1">
    <property type="nucleotide sequence ID" value="NZ_KI535367.1"/>
</dbReference>
<keyword evidence="2" id="KW-1003">Cell membrane</keyword>
<dbReference type="Gene3D" id="1.20.144.10">
    <property type="entry name" value="Phosphatidic acid phosphatase type 2/haloperoxidase"/>
    <property type="match status" value="1"/>
</dbReference>
<feature type="domain" description="Phosphatidic acid phosphatase type 2/haloperoxidase" evidence="8">
    <location>
        <begin position="58"/>
        <end position="169"/>
    </location>
</feature>
<dbReference type="SMART" id="SM00014">
    <property type="entry name" value="acidPPc"/>
    <property type="match status" value="1"/>
</dbReference>
<dbReference type="HOGENOM" id="CLU_072573_10_3_9"/>
<feature type="transmembrane region" description="Helical" evidence="7">
    <location>
        <begin position="154"/>
        <end position="172"/>
    </location>
</feature>
<accession>V2Z9H4</accession>
<dbReference type="EMBL" id="ACIL03000009">
    <property type="protein sequence ID" value="ESL03570.1"/>
    <property type="molecule type" value="Genomic_DNA"/>
</dbReference>
<evidence type="ECO:0000256" key="2">
    <source>
        <dbReference type="ARBA" id="ARBA00022475"/>
    </source>
</evidence>
<feature type="transmembrane region" description="Helical" evidence="7">
    <location>
        <begin position="24"/>
        <end position="51"/>
    </location>
</feature>
<keyword evidence="10" id="KW-1185">Reference proteome</keyword>
<dbReference type="Proteomes" id="UP000018227">
    <property type="component" value="Unassembled WGS sequence"/>
</dbReference>
<organism evidence="9 10">
    <name type="scientific">Catonella morbi ATCC 51271</name>
    <dbReference type="NCBI Taxonomy" id="592026"/>
    <lineage>
        <taxon>Bacteria</taxon>
        <taxon>Bacillati</taxon>
        <taxon>Bacillota</taxon>
        <taxon>Clostridia</taxon>
        <taxon>Lachnospirales</taxon>
        <taxon>Lachnospiraceae</taxon>
        <taxon>Catonella</taxon>
    </lineage>
</organism>
<reference evidence="9 10" key="1">
    <citation type="submission" date="2013-06" db="EMBL/GenBank/DDBJ databases">
        <authorList>
            <person name="Weinstock G."/>
            <person name="Sodergren E."/>
            <person name="Clifton S."/>
            <person name="Fulton L."/>
            <person name="Fulton B."/>
            <person name="Courtney L."/>
            <person name="Fronick C."/>
            <person name="Harrison M."/>
            <person name="Strong C."/>
            <person name="Farmer C."/>
            <person name="Delahaunty K."/>
            <person name="Markovic C."/>
            <person name="Hall O."/>
            <person name="Minx P."/>
            <person name="Tomlinson C."/>
            <person name="Mitreva M."/>
            <person name="Nelson J."/>
            <person name="Hou S."/>
            <person name="Wollam A."/>
            <person name="Pepin K.H."/>
            <person name="Johnson M."/>
            <person name="Bhonagiri V."/>
            <person name="Nash W.E."/>
            <person name="Warren W."/>
            <person name="Chinwalla A."/>
            <person name="Mardis E.R."/>
            <person name="Wilson R.K."/>
        </authorList>
    </citation>
    <scope>NUCLEOTIDE SEQUENCE [LARGE SCALE GENOMIC DNA]</scope>
    <source>
        <strain evidence="9 10">ATCC 51271</strain>
    </source>
</reference>
<evidence type="ECO:0000256" key="6">
    <source>
        <dbReference type="ARBA" id="ARBA00023136"/>
    </source>
</evidence>
<dbReference type="AlphaFoldDB" id="V2Z9H4"/>
<name>V2Z9H4_9FIRM</name>
<gene>
    <name evidence="9" type="ORF">GCWU0000282_001282</name>
</gene>
<protein>
    <submittedName>
        <fullName evidence="9">PAP2 family protein</fullName>
    </submittedName>
</protein>
<evidence type="ECO:0000313" key="9">
    <source>
        <dbReference type="EMBL" id="ESL03570.1"/>
    </source>
</evidence>
<dbReference type="STRING" id="592026.GCWU0000282_001282"/>
<evidence type="ECO:0000256" key="4">
    <source>
        <dbReference type="ARBA" id="ARBA00022801"/>
    </source>
</evidence>
<feature type="transmembrane region" description="Helical" evidence="7">
    <location>
        <begin position="103"/>
        <end position="123"/>
    </location>
</feature>
<keyword evidence="6 7" id="KW-0472">Membrane</keyword>
<dbReference type="GO" id="GO:0005886">
    <property type="term" value="C:plasma membrane"/>
    <property type="evidence" value="ECO:0007669"/>
    <property type="project" value="UniProtKB-SubCell"/>
</dbReference>
<feature type="transmembrane region" description="Helical" evidence="7">
    <location>
        <begin position="58"/>
        <end position="77"/>
    </location>
</feature>
<evidence type="ECO:0000256" key="7">
    <source>
        <dbReference type="SAM" id="Phobius"/>
    </source>
</evidence>
<dbReference type="PANTHER" id="PTHR14969">
    <property type="entry name" value="SPHINGOSINE-1-PHOSPHATE PHOSPHOHYDROLASE"/>
    <property type="match status" value="1"/>
</dbReference>
<comment type="subcellular location">
    <subcellularLocation>
        <location evidence="1">Cell membrane</location>
        <topology evidence="1">Multi-pass membrane protein</topology>
    </subcellularLocation>
</comment>
<dbReference type="InterPro" id="IPR000326">
    <property type="entry name" value="PAP2/HPO"/>
</dbReference>
<comment type="caution">
    <text evidence="9">The sequence shown here is derived from an EMBL/GenBank/DDBJ whole genome shotgun (WGS) entry which is preliminary data.</text>
</comment>
<evidence type="ECO:0000259" key="8">
    <source>
        <dbReference type="SMART" id="SM00014"/>
    </source>
</evidence>
<dbReference type="PANTHER" id="PTHR14969:SF62">
    <property type="entry name" value="DECAPRENYLPHOSPHORYL-5-PHOSPHORIBOSE PHOSPHATASE RV3807C-RELATED"/>
    <property type="match status" value="1"/>
</dbReference>
<feature type="transmembrane region" description="Helical" evidence="7">
    <location>
        <begin position="130"/>
        <end position="148"/>
    </location>
</feature>
<keyword evidence="4" id="KW-0378">Hydrolase</keyword>
<dbReference type="eggNOG" id="COG0671">
    <property type="taxonomic scope" value="Bacteria"/>
</dbReference>
<evidence type="ECO:0000256" key="3">
    <source>
        <dbReference type="ARBA" id="ARBA00022692"/>
    </source>
</evidence>
<dbReference type="Pfam" id="PF01569">
    <property type="entry name" value="PAP2"/>
    <property type="match status" value="1"/>
</dbReference>
<dbReference type="SUPFAM" id="SSF48317">
    <property type="entry name" value="Acid phosphatase/Vanadium-dependent haloperoxidase"/>
    <property type="match status" value="1"/>
</dbReference>
<evidence type="ECO:0000256" key="5">
    <source>
        <dbReference type="ARBA" id="ARBA00022989"/>
    </source>
</evidence>
<sequence length="190" mass="21244">MIENLMNLDSNILLFLQEYVRNPILNALLIPFTLSNNSGILCFVIIALFLYFKKLRKVGILMTISLILEFIVTNLILKNWVARIRPYDAIDGLTLLVGKANDLSFPSGHTGSAFALAVVVFMVMERKYGIIALVLASLMGFSRLYVGIHYPSDVLGGIVLGVISSIIAVKCFPDSSWLMQKFLQQKRDNE</sequence>
<evidence type="ECO:0000313" key="10">
    <source>
        <dbReference type="Proteomes" id="UP000018227"/>
    </source>
</evidence>